<proteinExistence type="predicted"/>
<comment type="caution">
    <text evidence="3">The sequence shown here is derived from an EMBL/GenBank/DDBJ whole genome shotgun (WGS) entry which is preliminary data.</text>
</comment>
<evidence type="ECO:0000256" key="1">
    <source>
        <dbReference type="PROSITE-ProRule" id="PRU00339"/>
    </source>
</evidence>
<dbReference type="EMBL" id="JBCAUS010000002">
    <property type="protein sequence ID" value="MEL4304619.1"/>
    <property type="molecule type" value="Genomic_DNA"/>
</dbReference>
<evidence type="ECO:0000256" key="2">
    <source>
        <dbReference type="SAM" id="Phobius"/>
    </source>
</evidence>
<protein>
    <submittedName>
        <fullName evidence="3">Tetratricopeptide repeat protein</fullName>
    </submittedName>
</protein>
<dbReference type="SUPFAM" id="SSF48452">
    <property type="entry name" value="TPR-like"/>
    <property type="match status" value="1"/>
</dbReference>
<dbReference type="SMART" id="SM00028">
    <property type="entry name" value="TPR"/>
    <property type="match status" value="1"/>
</dbReference>
<reference evidence="3 4" key="1">
    <citation type="submission" date="2024-04" db="EMBL/GenBank/DDBJ databases">
        <title>Methanococcoides sp. LMO-2.</title>
        <authorList>
            <person name="Liang L."/>
        </authorList>
    </citation>
    <scope>NUCLEOTIDE SEQUENCE [LARGE SCALE GENOMIC DNA]</scope>
    <source>
        <strain evidence="3 4">LMO-2</strain>
    </source>
</reference>
<dbReference type="PROSITE" id="PS50005">
    <property type="entry name" value="TPR"/>
    <property type="match status" value="1"/>
</dbReference>
<keyword evidence="2" id="KW-1133">Transmembrane helix</keyword>
<evidence type="ECO:0000313" key="4">
    <source>
        <dbReference type="Proteomes" id="UP001396646"/>
    </source>
</evidence>
<dbReference type="Proteomes" id="UP001396646">
    <property type="component" value="Unassembled WGS sequence"/>
</dbReference>
<dbReference type="InterPro" id="IPR011990">
    <property type="entry name" value="TPR-like_helical_dom_sf"/>
</dbReference>
<feature type="transmembrane region" description="Helical" evidence="2">
    <location>
        <begin position="52"/>
        <end position="70"/>
    </location>
</feature>
<dbReference type="InterPro" id="IPR019734">
    <property type="entry name" value="TPR_rpt"/>
</dbReference>
<keyword evidence="2" id="KW-0812">Transmembrane</keyword>
<keyword evidence="1" id="KW-0802">TPR repeat</keyword>
<gene>
    <name evidence="3" type="ORF">WOA13_02030</name>
</gene>
<keyword evidence="2" id="KW-0472">Membrane</keyword>
<feature type="repeat" description="TPR" evidence="1">
    <location>
        <begin position="185"/>
        <end position="218"/>
    </location>
</feature>
<keyword evidence="4" id="KW-1185">Reference proteome</keyword>
<feature type="transmembrane region" description="Helical" evidence="2">
    <location>
        <begin position="29"/>
        <end position="46"/>
    </location>
</feature>
<organism evidence="3 4">
    <name type="scientific">Methanococcoides cohabitans</name>
    <dbReference type="NCBI Taxonomy" id="3136559"/>
    <lineage>
        <taxon>Archaea</taxon>
        <taxon>Methanobacteriati</taxon>
        <taxon>Methanobacteriota</taxon>
        <taxon>Stenosarchaea group</taxon>
        <taxon>Methanomicrobia</taxon>
        <taxon>Methanosarcinales</taxon>
        <taxon>Methanosarcinaceae</taxon>
        <taxon>Methanococcoides</taxon>
    </lineage>
</organism>
<evidence type="ECO:0000313" key="3">
    <source>
        <dbReference type="EMBL" id="MEL4304619.1"/>
    </source>
</evidence>
<name>A0ABU9KQG0_9EURY</name>
<accession>A0ABU9KQG0</accession>
<dbReference type="RefSeq" id="WP_342126332.1">
    <property type="nucleotide sequence ID" value="NZ_JBCAUS010000002.1"/>
</dbReference>
<sequence length="241" mass="27169">MNRDEDTSGFLTVAEPIIRKFVENIENPFVWAPLAGFVLCVLAYPLTGLELYPYIALVLLIIALATDWIGRLKNRQTPPDPIPETVEYRDEVFEYLASVQAKAVKMLGSGKADAARALTNKNLQAIDTALRSFPEDADLHALMGYTLKDIYQSSKDLLSPEQRKEYLARARIFFERSLKLDPENASAHNGMGNVLFFEGRFDEAIREHDRALELVNGNYPAAEHDKSIVMAVKDGRIDFDF</sequence>
<dbReference type="Gene3D" id="1.25.40.10">
    <property type="entry name" value="Tetratricopeptide repeat domain"/>
    <property type="match status" value="1"/>
</dbReference>
<dbReference type="Pfam" id="PF13431">
    <property type="entry name" value="TPR_17"/>
    <property type="match status" value="1"/>
</dbReference>